<protein>
    <submittedName>
        <fullName evidence="2">Helix-turn-helix transcriptional regulator</fullName>
    </submittedName>
</protein>
<dbReference type="Gene3D" id="1.10.260.40">
    <property type="entry name" value="lambda repressor-like DNA-binding domains"/>
    <property type="match status" value="1"/>
</dbReference>
<dbReference type="PROSITE" id="PS50943">
    <property type="entry name" value="HTH_CROC1"/>
    <property type="match status" value="1"/>
</dbReference>
<dbReference type="InterPro" id="IPR001387">
    <property type="entry name" value="Cro/C1-type_HTH"/>
</dbReference>
<evidence type="ECO:0000313" key="2">
    <source>
        <dbReference type="EMBL" id="MCW3807420.1"/>
    </source>
</evidence>
<dbReference type="Pfam" id="PF01381">
    <property type="entry name" value="HTH_3"/>
    <property type="match status" value="1"/>
</dbReference>
<dbReference type="EMBL" id="JAPDPI010000046">
    <property type="protein sequence ID" value="MCW3807420.1"/>
    <property type="molecule type" value="Genomic_DNA"/>
</dbReference>
<comment type="caution">
    <text evidence="2">The sequence shown here is derived from an EMBL/GenBank/DDBJ whole genome shotgun (WGS) entry which is preliminary data.</text>
</comment>
<dbReference type="AlphaFoldDB" id="A0AAE3MH72"/>
<organism evidence="2 3">
    <name type="scientific">Plebeiibacterium marinum</name>
    <dbReference type="NCBI Taxonomy" id="2992111"/>
    <lineage>
        <taxon>Bacteria</taxon>
        <taxon>Pseudomonadati</taxon>
        <taxon>Bacteroidota</taxon>
        <taxon>Bacteroidia</taxon>
        <taxon>Marinilabiliales</taxon>
        <taxon>Marinilabiliaceae</taxon>
        <taxon>Plebeiibacterium</taxon>
    </lineage>
</organism>
<dbReference type="NCBIfam" id="TIGR03070">
    <property type="entry name" value="couple_hipB"/>
    <property type="match status" value="1"/>
</dbReference>
<dbReference type="RefSeq" id="WP_301201825.1">
    <property type="nucleotide sequence ID" value="NZ_JAPDPI010000046.1"/>
</dbReference>
<dbReference type="Proteomes" id="UP001207408">
    <property type="component" value="Unassembled WGS sequence"/>
</dbReference>
<reference evidence="2" key="1">
    <citation type="submission" date="2022-10" db="EMBL/GenBank/DDBJ databases">
        <authorList>
            <person name="Yu W.X."/>
        </authorList>
    </citation>
    <scope>NUCLEOTIDE SEQUENCE</scope>
    <source>
        <strain evidence="2">D04</strain>
    </source>
</reference>
<name>A0AAE3MH72_9BACT</name>
<dbReference type="InterPro" id="IPR017507">
    <property type="entry name" value="Tscrpt_reg_HipB-like"/>
</dbReference>
<dbReference type="InterPro" id="IPR010982">
    <property type="entry name" value="Lambda_DNA-bd_dom_sf"/>
</dbReference>
<gene>
    <name evidence="2" type="ORF">OM074_17445</name>
</gene>
<dbReference type="SUPFAM" id="SSF47413">
    <property type="entry name" value="lambda repressor-like DNA-binding domains"/>
    <property type="match status" value="1"/>
</dbReference>
<proteinExistence type="predicted"/>
<evidence type="ECO:0000259" key="1">
    <source>
        <dbReference type="PROSITE" id="PS50943"/>
    </source>
</evidence>
<keyword evidence="3" id="KW-1185">Reference proteome</keyword>
<sequence>MLGLIQFVKQRRKQLGLTQQDLAERAGVGLRFIRDLEQGKPSLRMDKVNEVLALFGHELTPFETKLIDNE</sequence>
<dbReference type="CDD" id="cd00093">
    <property type="entry name" value="HTH_XRE"/>
    <property type="match status" value="1"/>
</dbReference>
<dbReference type="GO" id="GO:0003677">
    <property type="term" value="F:DNA binding"/>
    <property type="evidence" value="ECO:0007669"/>
    <property type="project" value="InterPro"/>
</dbReference>
<accession>A0AAE3MH72</accession>
<evidence type="ECO:0000313" key="3">
    <source>
        <dbReference type="Proteomes" id="UP001207408"/>
    </source>
</evidence>
<feature type="domain" description="HTH cro/C1-type" evidence="1">
    <location>
        <begin position="8"/>
        <end position="62"/>
    </location>
</feature>
<dbReference type="SMART" id="SM00530">
    <property type="entry name" value="HTH_XRE"/>
    <property type="match status" value="1"/>
</dbReference>